<dbReference type="NCBIfam" id="TIGR00638">
    <property type="entry name" value="Mop"/>
    <property type="match status" value="1"/>
</dbReference>
<dbReference type="KEGG" id="dph:EHF33_17750"/>
<dbReference type="Proteomes" id="UP000276417">
    <property type="component" value="Plasmid unnamed1"/>
</dbReference>
<dbReference type="OrthoDB" id="122515at2"/>
<sequence length="70" mass="7122">MKISAHNQLSGTISAIKLGEVAAEITLDVAPGTSITATITRSSAERLGLKVGQTANAVIKASDVMIGVED</sequence>
<feature type="domain" description="Mop" evidence="3">
    <location>
        <begin position="2"/>
        <end position="68"/>
    </location>
</feature>
<dbReference type="AlphaFoldDB" id="A0A3G8YKC7"/>
<keyword evidence="5" id="KW-1185">Reference proteome</keyword>
<gene>
    <name evidence="4" type="ORF">EHF33_17750</name>
</gene>
<evidence type="ECO:0000259" key="3">
    <source>
        <dbReference type="PROSITE" id="PS51866"/>
    </source>
</evidence>
<dbReference type="Gene3D" id="2.40.50.100">
    <property type="match status" value="1"/>
</dbReference>
<accession>A0A3G8YKC7</accession>
<keyword evidence="4" id="KW-0614">Plasmid</keyword>
<dbReference type="InterPro" id="IPR004606">
    <property type="entry name" value="Mop_domain"/>
</dbReference>
<dbReference type="EMBL" id="CP034185">
    <property type="protein sequence ID" value="AZI44737.1"/>
    <property type="molecule type" value="Genomic_DNA"/>
</dbReference>
<dbReference type="GO" id="GO:0015689">
    <property type="term" value="P:molybdate ion transport"/>
    <property type="evidence" value="ECO:0007669"/>
    <property type="project" value="InterPro"/>
</dbReference>
<reference evidence="4 5" key="1">
    <citation type="submission" date="2018-11" db="EMBL/GenBank/DDBJ databases">
        <title>Deinococcus shelandsis sp. nov., isolated from South Shetland Islands soil of Antarctica.</title>
        <authorList>
            <person name="Tian J."/>
        </authorList>
    </citation>
    <scope>NUCLEOTIDE SEQUENCE [LARGE SCALE GENOMIC DNA]</scope>
    <source>
        <strain evidence="4 5">S14-83T</strain>
        <plasmid evidence="4 5">unnamed1</plasmid>
    </source>
</reference>
<dbReference type="SUPFAM" id="SSF50331">
    <property type="entry name" value="MOP-like"/>
    <property type="match status" value="1"/>
</dbReference>
<geneLocation type="plasmid" evidence="4 5">
    <name>unnamed1</name>
</geneLocation>
<evidence type="ECO:0000256" key="1">
    <source>
        <dbReference type="ARBA" id="ARBA00022505"/>
    </source>
</evidence>
<dbReference type="PROSITE" id="PS51866">
    <property type="entry name" value="MOP"/>
    <property type="match status" value="1"/>
</dbReference>
<dbReference type="Pfam" id="PF03459">
    <property type="entry name" value="TOBE"/>
    <property type="match status" value="1"/>
</dbReference>
<dbReference type="RefSeq" id="WP_124874668.1">
    <property type="nucleotide sequence ID" value="NZ_CP034185.1"/>
</dbReference>
<evidence type="ECO:0000313" key="4">
    <source>
        <dbReference type="EMBL" id="AZI44737.1"/>
    </source>
</evidence>
<proteinExistence type="predicted"/>
<dbReference type="InterPro" id="IPR008995">
    <property type="entry name" value="Mo/tungstate-bd_C_term_dom"/>
</dbReference>
<evidence type="ECO:0000313" key="5">
    <source>
        <dbReference type="Proteomes" id="UP000276417"/>
    </source>
</evidence>
<keyword evidence="1 2" id="KW-0500">Molybdenum</keyword>
<name>A0A3G8YKC7_9DEIO</name>
<evidence type="ECO:0000256" key="2">
    <source>
        <dbReference type="PROSITE-ProRule" id="PRU01213"/>
    </source>
</evidence>
<dbReference type="InterPro" id="IPR005116">
    <property type="entry name" value="Transp-assoc_OB_typ1"/>
</dbReference>
<organism evidence="4 5">
    <name type="scientific">Deinococcus psychrotolerans</name>
    <dbReference type="NCBI Taxonomy" id="2489213"/>
    <lineage>
        <taxon>Bacteria</taxon>
        <taxon>Thermotogati</taxon>
        <taxon>Deinococcota</taxon>
        <taxon>Deinococci</taxon>
        <taxon>Deinococcales</taxon>
        <taxon>Deinococcaceae</taxon>
        <taxon>Deinococcus</taxon>
    </lineage>
</organism>
<protein>
    <submittedName>
        <fullName evidence="4">Transporter</fullName>
    </submittedName>
</protein>